<dbReference type="InterPro" id="IPR050333">
    <property type="entry name" value="SLRP"/>
</dbReference>
<evidence type="ECO:0000256" key="1">
    <source>
        <dbReference type="ARBA" id="ARBA00022614"/>
    </source>
</evidence>
<evidence type="ECO:0000313" key="6">
    <source>
        <dbReference type="RefSeq" id="XP_031437345.1"/>
    </source>
</evidence>
<sequence length="504" mass="57050">MMWMFWLLGSIVAFHSLSCTHSHLCPKKCVCEHTKSVQCFRIQAVPSGLSLDVRKLNLAYNHIKEIKGRDFTGLSDLQEVSLSSCGVELLEINAFLPQTSLRVLDLQKNKLRHVPRGLPSSLEVLRVGHNHIHGLQGVAFEGLHHLRVLDLQSNMITVLRANTLSALVKLECLYLDGNRIETVNGALRLPQLNLLSMTSNRISSLSSALFASLQSLRTLQLSENLLTRLPHNLPRALLHLSLDRNKIRTLRNRDLAQLRNLTVLSVSANKVSSIDGGLRLPNLTSLELSGNQLKVLPGRLASKLETLDCRQNALQEVTHQHLSGMRHLKHLFLENNTIRHFEAKALRNCFQLTNLALEQNLLTSIPEGLPDTLVRLDLKQNRIDTIQEKEMRTLKRLQVLNLRNNHLSSLSLAVLAHLPRLQRMFLGGNPWNCSCELLRVKHRLMVRQVDIGEELCVEPAPTLGDHWRASLLEQPRCINDAAEDTDYSGPEEQTENEEYYDYDV</sequence>
<feature type="compositionally biased region" description="Acidic residues" evidence="3">
    <location>
        <begin position="492"/>
        <end position="504"/>
    </location>
</feature>
<dbReference type="InterPro" id="IPR025875">
    <property type="entry name" value="Leu-rich_rpt_4"/>
</dbReference>
<dbReference type="KEGG" id="char:105901323"/>
<dbReference type="OrthoDB" id="2020019at2759"/>
<dbReference type="SUPFAM" id="SSF52058">
    <property type="entry name" value="L domain-like"/>
    <property type="match status" value="1"/>
</dbReference>
<dbReference type="Gene3D" id="3.80.10.10">
    <property type="entry name" value="Ribonuclease Inhibitor"/>
    <property type="match status" value="5"/>
</dbReference>
<dbReference type="GO" id="GO:0005615">
    <property type="term" value="C:extracellular space"/>
    <property type="evidence" value="ECO:0007669"/>
    <property type="project" value="TreeGrafter"/>
</dbReference>
<evidence type="ECO:0000256" key="2">
    <source>
        <dbReference type="ARBA" id="ARBA00022737"/>
    </source>
</evidence>
<dbReference type="SMART" id="SM00369">
    <property type="entry name" value="LRR_TYP"/>
    <property type="match status" value="13"/>
</dbReference>
<dbReference type="Proteomes" id="UP000515152">
    <property type="component" value="Chromosome 15"/>
</dbReference>
<dbReference type="PROSITE" id="PS51450">
    <property type="entry name" value="LRR"/>
    <property type="match status" value="4"/>
</dbReference>
<feature type="region of interest" description="Disordered" evidence="3">
    <location>
        <begin position="481"/>
        <end position="504"/>
    </location>
</feature>
<dbReference type="GeneID" id="105901323"/>
<gene>
    <name evidence="6" type="primary">LOC105901323</name>
</gene>
<dbReference type="SMART" id="SM00364">
    <property type="entry name" value="LRR_BAC"/>
    <property type="match status" value="5"/>
</dbReference>
<dbReference type="Pfam" id="PF12799">
    <property type="entry name" value="LRR_4"/>
    <property type="match status" value="1"/>
</dbReference>
<dbReference type="PANTHER" id="PTHR45712">
    <property type="entry name" value="AGAP008170-PA"/>
    <property type="match status" value="1"/>
</dbReference>
<proteinExistence type="predicted"/>
<keyword evidence="1" id="KW-0433">Leucine-rich repeat</keyword>
<feature type="signal peptide" evidence="4">
    <location>
        <begin position="1"/>
        <end position="22"/>
    </location>
</feature>
<name>A0A6P8GRB9_CLUHA</name>
<dbReference type="AlphaFoldDB" id="A0A6P8GRB9"/>
<accession>A0A6P8GRB9</accession>
<protein>
    <submittedName>
        <fullName evidence="6">Nephrocan-like</fullName>
    </submittedName>
</protein>
<evidence type="ECO:0000256" key="4">
    <source>
        <dbReference type="SAM" id="SignalP"/>
    </source>
</evidence>
<keyword evidence="5" id="KW-1185">Reference proteome</keyword>
<feature type="chain" id="PRO_5028056873" evidence="4">
    <location>
        <begin position="23"/>
        <end position="504"/>
    </location>
</feature>
<dbReference type="RefSeq" id="XP_031437345.1">
    <property type="nucleotide sequence ID" value="XM_031581485.2"/>
</dbReference>
<dbReference type="InterPro" id="IPR032675">
    <property type="entry name" value="LRR_dom_sf"/>
</dbReference>
<evidence type="ECO:0000256" key="3">
    <source>
        <dbReference type="SAM" id="MobiDB-lite"/>
    </source>
</evidence>
<dbReference type="InterPro" id="IPR001611">
    <property type="entry name" value="Leu-rich_rpt"/>
</dbReference>
<organism evidence="5 6">
    <name type="scientific">Clupea harengus</name>
    <name type="common">Atlantic herring</name>
    <dbReference type="NCBI Taxonomy" id="7950"/>
    <lineage>
        <taxon>Eukaryota</taxon>
        <taxon>Metazoa</taxon>
        <taxon>Chordata</taxon>
        <taxon>Craniata</taxon>
        <taxon>Vertebrata</taxon>
        <taxon>Euteleostomi</taxon>
        <taxon>Actinopterygii</taxon>
        <taxon>Neopterygii</taxon>
        <taxon>Teleostei</taxon>
        <taxon>Clupei</taxon>
        <taxon>Clupeiformes</taxon>
        <taxon>Clupeoidei</taxon>
        <taxon>Clupeidae</taxon>
        <taxon>Clupea</taxon>
    </lineage>
</organism>
<dbReference type="PANTHER" id="PTHR45712:SF1">
    <property type="entry name" value="NEPHROCAN"/>
    <property type="match status" value="1"/>
</dbReference>
<dbReference type="InterPro" id="IPR003591">
    <property type="entry name" value="Leu-rich_rpt_typical-subtyp"/>
</dbReference>
<reference evidence="6" key="1">
    <citation type="submission" date="2025-08" db="UniProtKB">
        <authorList>
            <consortium name="RefSeq"/>
        </authorList>
    </citation>
    <scope>IDENTIFICATION</scope>
</reference>
<dbReference type="Pfam" id="PF13855">
    <property type="entry name" value="LRR_8"/>
    <property type="match status" value="3"/>
</dbReference>
<evidence type="ECO:0000313" key="5">
    <source>
        <dbReference type="Proteomes" id="UP000515152"/>
    </source>
</evidence>
<dbReference type="SMART" id="SM00365">
    <property type="entry name" value="LRR_SD22"/>
    <property type="match status" value="7"/>
</dbReference>
<keyword evidence="4" id="KW-0732">Signal</keyword>
<keyword evidence="2" id="KW-0677">Repeat</keyword>